<dbReference type="PANTHER" id="PTHR31973">
    <property type="entry name" value="POLYPROTEIN, PUTATIVE-RELATED"/>
    <property type="match status" value="1"/>
</dbReference>
<accession>A0ABM0V6F8</accession>
<dbReference type="RefSeq" id="XP_010451595.1">
    <property type="nucleotide sequence ID" value="XM_010453293.1"/>
</dbReference>
<dbReference type="Proteomes" id="UP000694864">
    <property type="component" value="Chromosome 12"/>
</dbReference>
<dbReference type="Pfam" id="PF10551">
    <property type="entry name" value="MULE"/>
    <property type="match status" value="1"/>
</dbReference>
<feature type="domain" description="MULE transposase" evidence="2">
    <location>
        <begin position="318"/>
        <end position="411"/>
    </location>
</feature>
<evidence type="ECO:0000313" key="4">
    <source>
        <dbReference type="RefSeq" id="XP_010451595.1"/>
    </source>
</evidence>
<reference evidence="3" key="1">
    <citation type="journal article" date="2014" name="Nat. Commun.">
        <title>The emerging biofuel crop Camelina sativa retains a highly undifferentiated hexaploid genome structure.</title>
        <authorList>
            <person name="Kagale S."/>
            <person name="Koh C."/>
            <person name="Nixon J."/>
            <person name="Bollina V."/>
            <person name="Clarke W.E."/>
            <person name="Tuteja R."/>
            <person name="Spillane C."/>
            <person name="Robinson S.J."/>
            <person name="Links M.G."/>
            <person name="Clarke C."/>
            <person name="Higgins E.E."/>
            <person name="Huebert T."/>
            <person name="Sharpe A.G."/>
            <person name="Parkin I.A."/>
        </authorList>
    </citation>
    <scope>NUCLEOTIDE SEQUENCE [LARGE SCALE GENOMIC DNA]</scope>
    <source>
        <strain evidence="3">cv. DH55</strain>
    </source>
</reference>
<name>A0ABM0V6F8_CAMSA</name>
<feature type="domain" description="Transposase MuDR plant" evidence="1">
    <location>
        <begin position="123"/>
        <end position="176"/>
    </location>
</feature>
<gene>
    <name evidence="4" type="primary">LOC104733738</name>
</gene>
<dbReference type="Pfam" id="PF03108">
    <property type="entry name" value="DBD_Tnp_Mut"/>
    <property type="match status" value="1"/>
</dbReference>
<keyword evidence="3" id="KW-1185">Reference proteome</keyword>
<evidence type="ECO:0000259" key="2">
    <source>
        <dbReference type="Pfam" id="PF10551"/>
    </source>
</evidence>
<proteinExistence type="predicted"/>
<evidence type="ECO:0000313" key="3">
    <source>
        <dbReference type="Proteomes" id="UP000694864"/>
    </source>
</evidence>
<reference evidence="4" key="2">
    <citation type="submission" date="2025-08" db="UniProtKB">
        <authorList>
            <consortium name="RefSeq"/>
        </authorList>
    </citation>
    <scope>IDENTIFICATION</scope>
    <source>
        <tissue evidence="4">Leaf</tissue>
    </source>
</reference>
<dbReference type="InterPro" id="IPR004332">
    <property type="entry name" value="Transposase_MuDR"/>
</dbReference>
<dbReference type="GeneID" id="104733738"/>
<evidence type="ECO:0000259" key="1">
    <source>
        <dbReference type="Pfam" id="PF03108"/>
    </source>
</evidence>
<protein>
    <submittedName>
        <fullName evidence="4">Uncharacterized protein LOC104733738</fullName>
    </submittedName>
</protein>
<dbReference type="PANTHER" id="PTHR31973:SF195">
    <property type="entry name" value="MUDR FAMILY TRANSPOSASE"/>
    <property type="match status" value="1"/>
</dbReference>
<organism evidence="3 4">
    <name type="scientific">Camelina sativa</name>
    <name type="common">False flax</name>
    <name type="synonym">Myagrum sativum</name>
    <dbReference type="NCBI Taxonomy" id="90675"/>
    <lineage>
        <taxon>Eukaryota</taxon>
        <taxon>Viridiplantae</taxon>
        <taxon>Streptophyta</taxon>
        <taxon>Embryophyta</taxon>
        <taxon>Tracheophyta</taxon>
        <taxon>Spermatophyta</taxon>
        <taxon>Magnoliopsida</taxon>
        <taxon>eudicotyledons</taxon>
        <taxon>Gunneridae</taxon>
        <taxon>Pentapetalae</taxon>
        <taxon>rosids</taxon>
        <taxon>malvids</taxon>
        <taxon>Brassicales</taxon>
        <taxon>Brassicaceae</taxon>
        <taxon>Camelineae</taxon>
        <taxon>Camelina</taxon>
    </lineage>
</organism>
<dbReference type="InterPro" id="IPR018289">
    <property type="entry name" value="MULE_transposase_dom"/>
</dbReference>
<sequence>MVLEDYEIQQNMVDVEFSYLPFDLSVDSPPVVMMNDRQVKNFVAYWRMKNNIWLCVTFKATVNDRSNIDLNKKPNDSSEGGVDDLLCEKLPKFVSKAKPNDSNFITSKDAEVGARSMMVDSMVKKGQYFKSKEALQASLEIFAMKYNFDYRVTKSGTRFGCIRCIDDVCKWRIRAECFEWSTCWKINKYVGSHTCAPSRKTKFGRTPSARTIGNLIKHNYEGVKEGPKPNDIINIMRTENGCELTYSQAWESREYAVNEVRGIPEKSFAKIPNYLHMLKEANPGTHTNYDIDCDGRFKYLFISFGQSIRGFYKKIRKVIVVDGTFLKNKYKGVLLVATAVDGNSNLYPIAFGIADSENDASWKWFLMQLRVVIADDKDLAFVSDRHISIGKMIEKIYPLAKHGICIHHLIGNVKLAIISPAIGGYLHEADVKKWARCHFPGYRYDINTNNPAESINSALRSPREYPIIPLLDSIREMLTRWFYERRALSEQQNDPLTIEVEQKISRRIEKGKKFKAYPTSQFILQIKV</sequence>